<comment type="caution">
    <text evidence="6">The sequence shown here is derived from an EMBL/GenBank/DDBJ whole genome shotgun (WGS) entry which is preliminary data.</text>
</comment>
<dbReference type="SUPFAM" id="SSF55811">
    <property type="entry name" value="Nudix"/>
    <property type="match status" value="1"/>
</dbReference>
<evidence type="ECO:0000256" key="3">
    <source>
        <dbReference type="ARBA" id="ARBA00022801"/>
    </source>
</evidence>
<feature type="domain" description="Nudix hydrolase" evidence="5">
    <location>
        <begin position="57"/>
        <end position="192"/>
    </location>
</feature>
<protein>
    <submittedName>
        <fullName evidence="6">NUDIX domain-containing protein</fullName>
    </submittedName>
</protein>
<dbReference type="InterPro" id="IPR000086">
    <property type="entry name" value="NUDIX_hydrolase_dom"/>
</dbReference>
<evidence type="ECO:0000256" key="1">
    <source>
        <dbReference type="ARBA" id="ARBA00001946"/>
    </source>
</evidence>
<dbReference type="Gene3D" id="3.90.79.10">
    <property type="entry name" value="Nucleoside Triphosphate Pyrophosphohydrolase"/>
    <property type="match status" value="1"/>
</dbReference>
<keyword evidence="3" id="KW-0378">Hydrolase</keyword>
<dbReference type="GO" id="GO:0046872">
    <property type="term" value="F:metal ion binding"/>
    <property type="evidence" value="ECO:0007669"/>
    <property type="project" value="UniProtKB-KW"/>
</dbReference>
<dbReference type="InterPro" id="IPR015797">
    <property type="entry name" value="NUDIX_hydrolase-like_dom_sf"/>
</dbReference>
<evidence type="ECO:0000256" key="2">
    <source>
        <dbReference type="ARBA" id="ARBA00022723"/>
    </source>
</evidence>
<dbReference type="InterPro" id="IPR050241">
    <property type="entry name" value="NAD-cap_RNA_hydrolase_NudC"/>
</dbReference>
<evidence type="ECO:0000259" key="5">
    <source>
        <dbReference type="PROSITE" id="PS51462"/>
    </source>
</evidence>
<keyword evidence="4" id="KW-0460">Magnesium</keyword>
<dbReference type="CDD" id="cd04681">
    <property type="entry name" value="NUDIX_Hydrolase"/>
    <property type="match status" value="1"/>
</dbReference>
<dbReference type="GO" id="GO:0035529">
    <property type="term" value="F:NADH pyrophosphatase activity"/>
    <property type="evidence" value="ECO:0007669"/>
    <property type="project" value="TreeGrafter"/>
</dbReference>
<sequence>MVISIKRQGTRFKGIGMQIDELQAVFRRCPRCGAEHLEISGEHRIWCSACHFEYFHNVATAVGALIITTQGLLLLERAKEPSRDKFALPGGFVDPGETLEAALTRECEEEIGWKAELHRMVYFCSFPNTYLYKDILYHTCDMFFVIKQDDLDITQLQKDPAEVKAIRIIPIDEIQAESLAFESTRKAVEKLIKTNV</sequence>
<dbReference type="PRINTS" id="PR00502">
    <property type="entry name" value="NUDIXFAMILY"/>
</dbReference>
<accession>A0A7C3IIA4</accession>
<proteinExistence type="predicted"/>
<dbReference type="PANTHER" id="PTHR42904:SF12">
    <property type="entry name" value="ADP-RIBOSE PYROPHOSPHATASE-RELATED"/>
    <property type="match status" value="1"/>
</dbReference>
<dbReference type="PANTHER" id="PTHR42904">
    <property type="entry name" value="NUDIX HYDROLASE, NUDC SUBFAMILY"/>
    <property type="match status" value="1"/>
</dbReference>
<dbReference type="AlphaFoldDB" id="A0A7C3IIA4"/>
<dbReference type="Pfam" id="PF00293">
    <property type="entry name" value="NUDIX"/>
    <property type="match status" value="1"/>
</dbReference>
<evidence type="ECO:0000256" key="4">
    <source>
        <dbReference type="ARBA" id="ARBA00022842"/>
    </source>
</evidence>
<dbReference type="GO" id="GO:0019677">
    <property type="term" value="P:NAD+ catabolic process"/>
    <property type="evidence" value="ECO:0007669"/>
    <property type="project" value="TreeGrafter"/>
</dbReference>
<organism evidence="6">
    <name type="scientific">Gracilinema caldarium</name>
    <dbReference type="NCBI Taxonomy" id="215591"/>
    <lineage>
        <taxon>Bacteria</taxon>
        <taxon>Pseudomonadati</taxon>
        <taxon>Spirochaetota</taxon>
        <taxon>Spirochaetia</taxon>
        <taxon>Spirochaetales</taxon>
        <taxon>Breznakiellaceae</taxon>
        <taxon>Gracilinema</taxon>
    </lineage>
</organism>
<dbReference type="GO" id="GO:0006742">
    <property type="term" value="P:NADP+ catabolic process"/>
    <property type="evidence" value="ECO:0007669"/>
    <property type="project" value="TreeGrafter"/>
</dbReference>
<dbReference type="PROSITE" id="PS51462">
    <property type="entry name" value="NUDIX"/>
    <property type="match status" value="1"/>
</dbReference>
<keyword evidence="2" id="KW-0479">Metal-binding</keyword>
<gene>
    <name evidence="6" type="ORF">ENS59_03010</name>
</gene>
<dbReference type="InterPro" id="IPR020476">
    <property type="entry name" value="Nudix_hydrolase"/>
</dbReference>
<comment type="cofactor">
    <cofactor evidence="1">
        <name>Mg(2+)</name>
        <dbReference type="ChEBI" id="CHEBI:18420"/>
    </cofactor>
</comment>
<evidence type="ECO:0000313" key="6">
    <source>
        <dbReference type="EMBL" id="HFH28467.1"/>
    </source>
</evidence>
<dbReference type="EMBL" id="DSVL01000088">
    <property type="protein sequence ID" value="HFH28467.1"/>
    <property type="molecule type" value="Genomic_DNA"/>
</dbReference>
<reference evidence="6" key="1">
    <citation type="journal article" date="2020" name="mSystems">
        <title>Genome- and Community-Level Interaction Insights into Carbon Utilization and Element Cycling Functions of Hydrothermarchaeota in Hydrothermal Sediment.</title>
        <authorList>
            <person name="Zhou Z."/>
            <person name="Liu Y."/>
            <person name="Xu W."/>
            <person name="Pan J."/>
            <person name="Luo Z.H."/>
            <person name="Li M."/>
        </authorList>
    </citation>
    <scope>NUCLEOTIDE SEQUENCE [LARGE SCALE GENOMIC DNA]</scope>
    <source>
        <strain evidence="6">SpSt-503</strain>
    </source>
</reference>
<dbReference type="GO" id="GO:0005829">
    <property type="term" value="C:cytosol"/>
    <property type="evidence" value="ECO:0007669"/>
    <property type="project" value="TreeGrafter"/>
</dbReference>
<name>A0A7C3IIA4_9SPIR</name>